<keyword evidence="5" id="KW-0046">Antibiotic resistance</keyword>
<sequence length="351" mass="37045">MSTPPIISARGLSKSFRGPGGRIVDAVRDLTMDVAPGTLTAFLGPNGAGKSTSLRMLTTLLRPTGGTATVCGFDIARQPAEVRARIGYIGQKNGAGQYQRVGDELLSQGALYGLGRAETRRRADELVEALGLGELVRRPTMKLSGGQRRRVDIALGLIPGPQLLFLDEPTTGLDPQSRANLWEHILELRRRYGSTLFLTTHYLDEADQFAERVMVVDRGRIIADDTASRLKSDLAGDRITLTVDAAPDAAAAASRAAPRAAGAAGAAAEPEAAATGEGTRVVVAVEHGERVLPGLLRELDRSGHPARTAELARPTLDDVFLRLTGRSLREQDPSPSEAGPAAEAPSVGAAP</sequence>
<dbReference type="InterPro" id="IPR003593">
    <property type="entry name" value="AAA+_ATPase"/>
</dbReference>
<dbReference type="SMART" id="SM00382">
    <property type="entry name" value="AAA"/>
    <property type="match status" value="1"/>
</dbReference>
<evidence type="ECO:0000256" key="1">
    <source>
        <dbReference type="ARBA" id="ARBA00004202"/>
    </source>
</evidence>
<evidence type="ECO:0000256" key="3">
    <source>
        <dbReference type="ARBA" id="ARBA00022741"/>
    </source>
</evidence>
<comment type="subcellular location">
    <subcellularLocation>
        <location evidence="1">Cell membrane</location>
        <topology evidence="1">Peripheral membrane protein</topology>
    </subcellularLocation>
</comment>
<keyword evidence="4 8" id="KW-0067">ATP-binding</keyword>
<dbReference type="InterPro" id="IPR027417">
    <property type="entry name" value="P-loop_NTPase"/>
</dbReference>
<feature type="region of interest" description="Disordered" evidence="6">
    <location>
        <begin position="324"/>
        <end position="351"/>
    </location>
</feature>
<dbReference type="PROSITE" id="PS00211">
    <property type="entry name" value="ABC_TRANSPORTER_1"/>
    <property type="match status" value="1"/>
</dbReference>
<gene>
    <name evidence="8" type="ORF">ACFPCS_10900</name>
</gene>
<keyword evidence="9" id="KW-1185">Reference proteome</keyword>
<feature type="domain" description="ABC transporter" evidence="7">
    <location>
        <begin position="7"/>
        <end position="243"/>
    </location>
</feature>
<dbReference type="Gene3D" id="3.40.50.300">
    <property type="entry name" value="P-loop containing nucleotide triphosphate hydrolases"/>
    <property type="match status" value="1"/>
</dbReference>
<organism evidence="8 9">
    <name type="scientific">Kocuria oceani</name>
    <dbReference type="NCBI Taxonomy" id="988827"/>
    <lineage>
        <taxon>Bacteria</taxon>
        <taxon>Bacillati</taxon>
        <taxon>Actinomycetota</taxon>
        <taxon>Actinomycetes</taxon>
        <taxon>Micrococcales</taxon>
        <taxon>Micrococcaceae</taxon>
        <taxon>Kocuria</taxon>
    </lineage>
</organism>
<dbReference type="Proteomes" id="UP001595797">
    <property type="component" value="Unassembled WGS sequence"/>
</dbReference>
<dbReference type="InterPro" id="IPR050763">
    <property type="entry name" value="ABC_transporter_ATP-binding"/>
</dbReference>
<dbReference type="InterPro" id="IPR017871">
    <property type="entry name" value="ABC_transporter-like_CS"/>
</dbReference>
<dbReference type="RefSeq" id="WP_380113304.1">
    <property type="nucleotide sequence ID" value="NZ_JBHSIW010000013.1"/>
</dbReference>
<dbReference type="EMBL" id="JBHSIW010000013">
    <property type="protein sequence ID" value="MFC4904072.1"/>
    <property type="molecule type" value="Genomic_DNA"/>
</dbReference>
<comment type="caution">
    <text evidence="8">The sequence shown here is derived from an EMBL/GenBank/DDBJ whole genome shotgun (WGS) entry which is preliminary data.</text>
</comment>
<name>A0ABV9TMT7_9MICC</name>
<keyword evidence="2" id="KW-0813">Transport</keyword>
<evidence type="ECO:0000256" key="5">
    <source>
        <dbReference type="ARBA" id="ARBA00023251"/>
    </source>
</evidence>
<evidence type="ECO:0000256" key="4">
    <source>
        <dbReference type="ARBA" id="ARBA00022840"/>
    </source>
</evidence>
<reference evidence="9" key="1">
    <citation type="journal article" date="2019" name="Int. J. Syst. Evol. Microbiol.">
        <title>The Global Catalogue of Microorganisms (GCM) 10K type strain sequencing project: providing services to taxonomists for standard genome sequencing and annotation.</title>
        <authorList>
            <consortium name="The Broad Institute Genomics Platform"/>
            <consortium name="The Broad Institute Genome Sequencing Center for Infectious Disease"/>
            <person name="Wu L."/>
            <person name="Ma J."/>
        </authorList>
    </citation>
    <scope>NUCLEOTIDE SEQUENCE [LARGE SCALE GENOMIC DNA]</scope>
    <source>
        <strain evidence="9">CGMCC 4.6946</strain>
    </source>
</reference>
<dbReference type="PANTHER" id="PTHR42711:SF19">
    <property type="entry name" value="DOXORUBICIN RESISTANCE ATP-BINDING PROTEIN DRRA"/>
    <property type="match status" value="1"/>
</dbReference>
<accession>A0ABV9TMT7</accession>
<dbReference type="PROSITE" id="PS50893">
    <property type="entry name" value="ABC_TRANSPORTER_2"/>
    <property type="match status" value="1"/>
</dbReference>
<evidence type="ECO:0000259" key="7">
    <source>
        <dbReference type="PROSITE" id="PS50893"/>
    </source>
</evidence>
<keyword evidence="3" id="KW-0547">Nucleotide-binding</keyword>
<evidence type="ECO:0000256" key="2">
    <source>
        <dbReference type="ARBA" id="ARBA00022448"/>
    </source>
</evidence>
<protein>
    <submittedName>
        <fullName evidence="8">ABC transporter ATP-binding protein</fullName>
    </submittedName>
</protein>
<dbReference type="GO" id="GO:0005524">
    <property type="term" value="F:ATP binding"/>
    <property type="evidence" value="ECO:0007669"/>
    <property type="project" value="UniProtKB-KW"/>
</dbReference>
<dbReference type="InterPro" id="IPR003439">
    <property type="entry name" value="ABC_transporter-like_ATP-bd"/>
</dbReference>
<dbReference type="SUPFAM" id="SSF52540">
    <property type="entry name" value="P-loop containing nucleoside triphosphate hydrolases"/>
    <property type="match status" value="1"/>
</dbReference>
<feature type="compositionally biased region" description="Low complexity" evidence="6">
    <location>
        <begin position="333"/>
        <end position="351"/>
    </location>
</feature>
<evidence type="ECO:0000313" key="8">
    <source>
        <dbReference type="EMBL" id="MFC4904072.1"/>
    </source>
</evidence>
<evidence type="ECO:0000313" key="9">
    <source>
        <dbReference type="Proteomes" id="UP001595797"/>
    </source>
</evidence>
<dbReference type="Pfam" id="PF00005">
    <property type="entry name" value="ABC_tran"/>
    <property type="match status" value="1"/>
</dbReference>
<proteinExistence type="predicted"/>
<dbReference type="PANTHER" id="PTHR42711">
    <property type="entry name" value="ABC TRANSPORTER ATP-BINDING PROTEIN"/>
    <property type="match status" value="1"/>
</dbReference>
<evidence type="ECO:0000256" key="6">
    <source>
        <dbReference type="SAM" id="MobiDB-lite"/>
    </source>
</evidence>